<reference evidence="2" key="1">
    <citation type="journal article" date="2019" name="bioRxiv">
        <title>The Genome of the Zebra Mussel, Dreissena polymorpha: A Resource for Invasive Species Research.</title>
        <authorList>
            <person name="McCartney M.A."/>
            <person name="Auch B."/>
            <person name="Kono T."/>
            <person name="Mallez S."/>
            <person name="Zhang Y."/>
            <person name="Obille A."/>
            <person name="Becker A."/>
            <person name="Abrahante J.E."/>
            <person name="Garbe J."/>
            <person name="Badalamenti J.P."/>
            <person name="Herman A."/>
            <person name="Mangelson H."/>
            <person name="Liachko I."/>
            <person name="Sullivan S."/>
            <person name="Sone E.D."/>
            <person name="Koren S."/>
            <person name="Silverstein K.A.T."/>
            <person name="Beckman K.B."/>
            <person name="Gohl D.M."/>
        </authorList>
    </citation>
    <scope>NUCLEOTIDE SEQUENCE</scope>
    <source>
        <strain evidence="2">Duluth1</strain>
        <tissue evidence="2">Whole animal</tissue>
    </source>
</reference>
<gene>
    <name evidence="2" type="ORF">DPMN_068290</name>
</gene>
<organism evidence="2 3">
    <name type="scientific">Dreissena polymorpha</name>
    <name type="common">Zebra mussel</name>
    <name type="synonym">Mytilus polymorpha</name>
    <dbReference type="NCBI Taxonomy" id="45954"/>
    <lineage>
        <taxon>Eukaryota</taxon>
        <taxon>Metazoa</taxon>
        <taxon>Spiralia</taxon>
        <taxon>Lophotrochozoa</taxon>
        <taxon>Mollusca</taxon>
        <taxon>Bivalvia</taxon>
        <taxon>Autobranchia</taxon>
        <taxon>Heteroconchia</taxon>
        <taxon>Euheterodonta</taxon>
        <taxon>Imparidentia</taxon>
        <taxon>Neoheterodontei</taxon>
        <taxon>Myida</taxon>
        <taxon>Dreissenoidea</taxon>
        <taxon>Dreissenidae</taxon>
        <taxon>Dreissena</taxon>
    </lineage>
</organism>
<feature type="region of interest" description="Disordered" evidence="1">
    <location>
        <begin position="1"/>
        <end position="44"/>
    </location>
</feature>
<reference evidence="2" key="2">
    <citation type="submission" date="2020-11" db="EMBL/GenBank/DDBJ databases">
        <authorList>
            <person name="McCartney M.A."/>
            <person name="Auch B."/>
            <person name="Kono T."/>
            <person name="Mallez S."/>
            <person name="Becker A."/>
            <person name="Gohl D.M."/>
            <person name="Silverstein K.A.T."/>
            <person name="Koren S."/>
            <person name="Bechman K.B."/>
            <person name="Herman A."/>
            <person name="Abrahante J.E."/>
            <person name="Garbe J."/>
        </authorList>
    </citation>
    <scope>NUCLEOTIDE SEQUENCE</scope>
    <source>
        <strain evidence="2">Duluth1</strain>
        <tissue evidence="2">Whole animal</tissue>
    </source>
</reference>
<comment type="caution">
    <text evidence="2">The sequence shown here is derived from an EMBL/GenBank/DDBJ whole genome shotgun (WGS) entry which is preliminary data.</text>
</comment>
<sequence length="57" mass="6752">MYRAPSPGTQEKPKPFSQMELNDLNGERMRPIQSRQSDLPNRRRDVMILEEQYETSV</sequence>
<evidence type="ECO:0000313" key="2">
    <source>
        <dbReference type="EMBL" id="KAH3708831.1"/>
    </source>
</evidence>
<keyword evidence="3" id="KW-1185">Reference proteome</keyword>
<accession>A0A9D3Z1C8</accession>
<protein>
    <submittedName>
        <fullName evidence="2">Uncharacterized protein</fullName>
    </submittedName>
</protein>
<proteinExistence type="predicted"/>
<dbReference type="EMBL" id="JAIWYP010000014">
    <property type="protein sequence ID" value="KAH3708831.1"/>
    <property type="molecule type" value="Genomic_DNA"/>
</dbReference>
<evidence type="ECO:0000313" key="3">
    <source>
        <dbReference type="Proteomes" id="UP000828390"/>
    </source>
</evidence>
<evidence type="ECO:0000256" key="1">
    <source>
        <dbReference type="SAM" id="MobiDB-lite"/>
    </source>
</evidence>
<name>A0A9D3Z1C8_DREPO</name>
<dbReference type="AlphaFoldDB" id="A0A9D3Z1C8"/>
<dbReference type="Proteomes" id="UP000828390">
    <property type="component" value="Unassembled WGS sequence"/>
</dbReference>